<organism evidence="3 4">
    <name type="scientific">Pontibacter cellulosilyticus</name>
    <dbReference type="NCBI Taxonomy" id="1720253"/>
    <lineage>
        <taxon>Bacteria</taxon>
        <taxon>Pseudomonadati</taxon>
        <taxon>Bacteroidota</taxon>
        <taxon>Cytophagia</taxon>
        <taxon>Cytophagales</taxon>
        <taxon>Hymenobacteraceae</taxon>
        <taxon>Pontibacter</taxon>
    </lineage>
</organism>
<evidence type="ECO:0000259" key="2">
    <source>
        <dbReference type="PROSITE" id="PS50222"/>
    </source>
</evidence>
<dbReference type="SUPFAM" id="SSF47473">
    <property type="entry name" value="EF-hand"/>
    <property type="match status" value="1"/>
</dbReference>
<dbReference type="Proteomes" id="UP000603640">
    <property type="component" value="Unassembled WGS sequence"/>
</dbReference>
<feature type="signal peptide" evidence="1">
    <location>
        <begin position="1"/>
        <end position="19"/>
    </location>
</feature>
<name>A0A923N918_9BACT</name>
<dbReference type="AlphaFoldDB" id="A0A923N918"/>
<dbReference type="PROSITE" id="PS50222">
    <property type="entry name" value="EF_HAND_2"/>
    <property type="match status" value="1"/>
</dbReference>
<dbReference type="EMBL" id="JACRVF010000005">
    <property type="protein sequence ID" value="MBC5994444.1"/>
    <property type="molecule type" value="Genomic_DNA"/>
</dbReference>
<dbReference type="GO" id="GO:0005509">
    <property type="term" value="F:calcium ion binding"/>
    <property type="evidence" value="ECO:0007669"/>
    <property type="project" value="InterPro"/>
</dbReference>
<feature type="domain" description="EF-hand" evidence="2">
    <location>
        <begin position="224"/>
        <end position="253"/>
    </location>
</feature>
<evidence type="ECO:0000313" key="3">
    <source>
        <dbReference type="EMBL" id="MBC5994444.1"/>
    </source>
</evidence>
<gene>
    <name evidence="3" type="ORF">H8S84_16470</name>
</gene>
<comment type="caution">
    <text evidence="3">The sequence shown here is derived from an EMBL/GenBank/DDBJ whole genome shotgun (WGS) entry which is preliminary data.</text>
</comment>
<reference evidence="3" key="1">
    <citation type="submission" date="2020-08" db="EMBL/GenBank/DDBJ databases">
        <title>Pontibacter sp. SD6 16S ribosomal RNA gene Genome sequencing and assembly.</title>
        <authorList>
            <person name="Kang M."/>
        </authorList>
    </citation>
    <scope>NUCLEOTIDE SEQUENCE</scope>
    <source>
        <strain evidence="3">SD6</strain>
    </source>
</reference>
<evidence type="ECO:0000313" key="4">
    <source>
        <dbReference type="Proteomes" id="UP000603640"/>
    </source>
</evidence>
<dbReference type="Gene3D" id="2.60.40.10">
    <property type="entry name" value="Immunoglobulins"/>
    <property type="match status" value="1"/>
</dbReference>
<dbReference type="InterPro" id="IPR002048">
    <property type="entry name" value="EF_hand_dom"/>
</dbReference>
<dbReference type="InterPro" id="IPR013783">
    <property type="entry name" value="Ig-like_fold"/>
</dbReference>
<proteinExistence type="predicted"/>
<dbReference type="Gene3D" id="1.10.238.10">
    <property type="entry name" value="EF-hand"/>
    <property type="match status" value="1"/>
</dbReference>
<dbReference type="PROSITE" id="PS00018">
    <property type="entry name" value="EF_HAND_1"/>
    <property type="match status" value="2"/>
</dbReference>
<evidence type="ECO:0000256" key="1">
    <source>
        <dbReference type="SAM" id="SignalP"/>
    </source>
</evidence>
<dbReference type="PROSITE" id="PS51257">
    <property type="entry name" value="PROKAR_LIPOPROTEIN"/>
    <property type="match status" value="1"/>
</dbReference>
<keyword evidence="1" id="KW-0732">Signal</keyword>
<sequence>MKNRILLLLLMISSAITSCDDEEVQPTINPLPTVPTTPAAPDTVSPVVNITSPEANATFLTIENVGIRVSITDNVGIDEVRLFMLNSAGDTLNKSDSVLDISDLGLDNDKVFNTTIYLYRQLINLPQNTAAVNYTTILEAVDKKQNTAKSSVTFTIHAPDLNKAEFIKGSSYVNIDHALGWYGYQVPKDPDAAFSFVLLYMVDGDLHLTEAQWIKFATDFNLKDQVWAKWDENGDGTLNVDEFNQGIKKLNFYTEWDIDKNSWIDTHEMAGGIFERWDDNNDKLLSRGEYEDRFYYYYLGER</sequence>
<accession>A0A923N918</accession>
<dbReference type="InterPro" id="IPR018247">
    <property type="entry name" value="EF_Hand_1_Ca_BS"/>
</dbReference>
<keyword evidence="4" id="KW-1185">Reference proteome</keyword>
<feature type="chain" id="PRO_5038011655" description="EF-hand domain-containing protein" evidence="1">
    <location>
        <begin position="20"/>
        <end position="302"/>
    </location>
</feature>
<dbReference type="InterPro" id="IPR011992">
    <property type="entry name" value="EF-hand-dom_pair"/>
</dbReference>
<protein>
    <recommendedName>
        <fullName evidence="2">EF-hand domain-containing protein</fullName>
    </recommendedName>
</protein>
<dbReference type="RefSeq" id="WP_187068469.1">
    <property type="nucleotide sequence ID" value="NZ_JACRVF010000005.1"/>
</dbReference>
<dbReference type="Pfam" id="PF17957">
    <property type="entry name" value="Big_7"/>
    <property type="match status" value="1"/>
</dbReference>